<evidence type="ECO:0000313" key="2">
    <source>
        <dbReference type="EMBL" id="MCS4533336.1"/>
    </source>
</evidence>
<dbReference type="Proteomes" id="UP001166947">
    <property type="component" value="Unassembled WGS sequence"/>
</dbReference>
<dbReference type="InterPro" id="IPR009057">
    <property type="entry name" value="Homeodomain-like_sf"/>
</dbReference>
<evidence type="ECO:0000259" key="1">
    <source>
        <dbReference type="Pfam" id="PF13518"/>
    </source>
</evidence>
<sequence length="46" mass="5719">MSKYTLDFKYQAVQYYQRVRSQQRTADHFNISRTYLRRWIAASNQE</sequence>
<evidence type="ECO:0000313" key="3">
    <source>
        <dbReference type="Proteomes" id="UP001166947"/>
    </source>
</evidence>
<name>A0ABT2FAY9_9NEIS</name>
<dbReference type="RefSeq" id="WP_259291141.1">
    <property type="nucleotide sequence ID" value="NZ_JANUXW010000002.1"/>
</dbReference>
<gene>
    <name evidence="2" type="ORF">NXS09_03350</name>
</gene>
<keyword evidence="3" id="KW-1185">Reference proteome</keyword>
<accession>A0ABT2FAY9</accession>
<organism evidence="2 3">
    <name type="scientific">Neisseria montereyensis</name>
    <dbReference type="NCBI Taxonomy" id="2973938"/>
    <lineage>
        <taxon>Bacteria</taxon>
        <taxon>Pseudomonadati</taxon>
        <taxon>Pseudomonadota</taxon>
        <taxon>Betaproteobacteria</taxon>
        <taxon>Neisseriales</taxon>
        <taxon>Neisseriaceae</taxon>
        <taxon>Neisseria</taxon>
    </lineage>
</organism>
<dbReference type="Pfam" id="PF13518">
    <property type="entry name" value="HTH_28"/>
    <property type="match status" value="1"/>
</dbReference>
<reference evidence="2" key="2">
    <citation type="journal article" date="2023" name="Curr. Microbiol.">
        <title>Neisseria montereyensis sp. nov., Isolated from Oropharynx of California Sea Lion (Zalophus californianus): Genomic, Phylogenetic, and Phenotypic Study.</title>
        <authorList>
            <person name="Volokhov D.V."/>
            <person name="Zagorodnyaya T.A."/>
            <person name="Furtak V.A."/>
            <person name="Nattanmai G."/>
            <person name="Randall L."/>
            <person name="Jose S."/>
            <person name="Gao Y."/>
            <person name="Gulland F.M."/>
            <person name="Eisenberg T."/>
            <person name="Delmonte P."/>
            <person name="Blom J."/>
            <person name="Mitchell K.K."/>
        </authorList>
    </citation>
    <scope>NUCLEOTIDE SEQUENCE</scope>
    <source>
        <strain evidence="2">CSL10203-ORH2</strain>
    </source>
</reference>
<dbReference type="EMBL" id="JANUXW010000002">
    <property type="protein sequence ID" value="MCS4533336.1"/>
    <property type="molecule type" value="Genomic_DNA"/>
</dbReference>
<dbReference type="InterPro" id="IPR055247">
    <property type="entry name" value="InsJ-like_HTH"/>
</dbReference>
<proteinExistence type="predicted"/>
<dbReference type="SUPFAM" id="SSF46689">
    <property type="entry name" value="Homeodomain-like"/>
    <property type="match status" value="1"/>
</dbReference>
<reference evidence="2" key="1">
    <citation type="submission" date="2022-08" db="EMBL/GenBank/DDBJ databases">
        <authorList>
            <person name="Volokhov D.V."/>
            <person name="Furtak V.A."/>
            <person name="Zagorodnyaya T.A."/>
        </authorList>
    </citation>
    <scope>NUCLEOTIDE SEQUENCE</scope>
    <source>
        <strain evidence="2">CSL10203-ORH2</strain>
    </source>
</reference>
<comment type="caution">
    <text evidence="2">The sequence shown here is derived from an EMBL/GenBank/DDBJ whole genome shotgun (WGS) entry which is preliminary data.</text>
</comment>
<protein>
    <submittedName>
        <fullName evidence="2">Helix-turn-helix domain containing protein</fullName>
    </submittedName>
</protein>
<feature type="domain" description="Insertion element IS150 protein InsJ-like helix-turn-helix" evidence="1">
    <location>
        <begin position="8"/>
        <end position="42"/>
    </location>
</feature>
<dbReference type="Gene3D" id="1.10.10.60">
    <property type="entry name" value="Homeodomain-like"/>
    <property type="match status" value="1"/>
</dbReference>